<protein>
    <submittedName>
        <fullName evidence="1">Uncharacterized protein</fullName>
    </submittedName>
</protein>
<proteinExistence type="predicted"/>
<keyword evidence="2" id="KW-1185">Reference proteome</keyword>
<organism evidence="1 2">
    <name type="scientific">Frigoriflavimonas asaccharolytica</name>
    <dbReference type="NCBI Taxonomy" id="2735899"/>
    <lineage>
        <taxon>Bacteria</taxon>
        <taxon>Pseudomonadati</taxon>
        <taxon>Bacteroidota</taxon>
        <taxon>Flavobacteriia</taxon>
        <taxon>Flavobacteriales</taxon>
        <taxon>Weeksellaceae</taxon>
        <taxon>Frigoriflavimonas</taxon>
    </lineage>
</organism>
<dbReference type="Proteomes" id="UP000610746">
    <property type="component" value="Unassembled WGS sequence"/>
</dbReference>
<evidence type="ECO:0000313" key="2">
    <source>
        <dbReference type="Proteomes" id="UP000610746"/>
    </source>
</evidence>
<dbReference type="EMBL" id="JABSNO010000008">
    <property type="protein sequence ID" value="NRS92309.1"/>
    <property type="molecule type" value="Genomic_DNA"/>
</dbReference>
<reference evidence="1" key="1">
    <citation type="submission" date="2020-05" db="EMBL/GenBank/DDBJ databases">
        <title>Genomic Encyclopedia of Type Strains, Phase IV (KMG-V): Genome sequencing to study the core and pangenomes of soil and plant-associated prokaryotes.</title>
        <authorList>
            <person name="Whitman W."/>
        </authorList>
    </citation>
    <scope>NUCLEOTIDE SEQUENCE</scope>
    <source>
        <strain evidence="1">16F</strain>
    </source>
</reference>
<name>A0A8J8GA01_9FLAO</name>
<dbReference type="RefSeq" id="WP_173778923.1">
    <property type="nucleotide sequence ID" value="NZ_JABSNO010000008.1"/>
</dbReference>
<dbReference type="AlphaFoldDB" id="A0A8J8GA01"/>
<gene>
    <name evidence="1" type="ORF">HNQ03_001377</name>
</gene>
<sequence>MSEAIIYLETKSIGVDIGTPKTIVSFIDDKSPKQILFVQTNLENEHEIQWFIYDNTKNKYLDKNDYSGSTKVEMKLYGGNAGSVQEPVVLSIFTKYKGVRQSTVLLNIIAIPEIKNAVWLDFQEKEISESKVSNHIARIDIIQGKGIKGISLIIRIFLDGKLYKESPMGDDHYFDVSLIGFAQEVYAKGEVKLSFQILYMNEVLYNGPSLTLKSILETENSEVDINNISPVVISAESYFTQKYEPCKYTEISYLLENSKEPIVIFDEKTEKKSLDDKPNITVIAGKKGKKLEVLLAKLTTEHCRNLDKYQSKLPDQDATIDNEKVPHGGIVIDVKKIKEELLLDVDPEYNEAKTPQLSFQLKYPYIFLDSENIDYLNFLALYNPLLLHSIYKDTIVNIETCRYRHFIPLVVYPDLAWSFHFQWGNPKTRLSDFAKQSFLQQYGPDILGKLQGNKIFYKDIEVNLQRGLKDEIDAFNQFIERYLKYAVDIFMGIGTKDFGKSLSGSYRRRFCRGLSCLL</sequence>
<comment type="caution">
    <text evidence="1">The sequence shown here is derived from an EMBL/GenBank/DDBJ whole genome shotgun (WGS) entry which is preliminary data.</text>
</comment>
<accession>A0A8J8GA01</accession>
<evidence type="ECO:0000313" key="1">
    <source>
        <dbReference type="EMBL" id="NRS92309.1"/>
    </source>
</evidence>